<proteinExistence type="predicted"/>
<protein>
    <submittedName>
        <fullName evidence="2">Uncharacterized protein</fullName>
    </submittedName>
</protein>
<reference evidence="2 3" key="1">
    <citation type="journal article" date="2008" name="PLoS Genet.">
        <title>Genomic islands in the pathogenic filamentous fungus Aspergillus fumigatus.</title>
        <authorList>
            <person name="Fedorova N.D."/>
            <person name="Khaldi N."/>
            <person name="Joardar V.S."/>
            <person name="Maiti R."/>
            <person name="Amedeo P."/>
            <person name="Anderson M.J."/>
            <person name="Crabtree J."/>
            <person name="Silva J.C."/>
            <person name="Badger J.H."/>
            <person name="Albarraq A."/>
            <person name="Angiuoli S."/>
            <person name="Bussey H."/>
            <person name="Bowyer P."/>
            <person name="Cotty P.J."/>
            <person name="Dyer P.S."/>
            <person name="Egan A."/>
            <person name="Galens K."/>
            <person name="Fraser-Liggett C.M."/>
            <person name="Haas B.J."/>
            <person name="Inman J.M."/>
            <person name="Kent R."/>
            <person name="Lemieux S."/>
            <person name="Malavazi I."/>
            <person name="Orvis J."/>
            <person name="Roemer T."/>
            <person name="Ronning C.M."/>
            <person name="Sundaram J.P."/>
            <person name="Sutton G."/>
            <person name="Turner G."/>
            <person name="Venter J.C."/>
            <person name="White O.R."/>
            <person name="Whitty B.R."/>
            <person name="Youngman P."/>
            <person name="Wolfe K.H."/>
            <person name="Goldman G.H."/>
            <person name="Wortman J.R."/>
            <person name="Jiang B."/>
            <person name="Denning D.W."/>
            <person name="Nierman W.C."/>
        </authorList>
    </citation>
    <scope>NUCLEOTIDE SEQUENCE [LARGE SCALE GENOMIC DNA]</scope>
    <source>
        <strain evidence="3">CBS 144.89 / FGSC A1163 / CEA10</strain>
    </source>
</reference>
<dbReference type="EMBL" id="DS499596">
    <property type="protein sequence ID" value="EDP53667.1"/>
    <property type="molecule type" value="Genomic_DNA"/>
</dbReference>
<gene>
    <name evidence="2" type="ORF">AFUB_048530</name>
</gene>
<dbReference type="VEuPathDB" id="FungiDB:AFUB_048530"/>
<name>B0XXJ3_ASPFC</name>
<evidence type="ECO:0000313" key="3">
    <source>
        <dbReference type="Proteomes" id="UP000001699"/>
    </source>
</evidence>
<accession>B0XXJ3</accession>
<feature type="region of interest" description="Disordered" evidence="1">
    <location>
        <begin position="78"/>
        <end position="102"/>
    </location>
</feature>
<sequence length="176" mass="19942">MQVAEAETPSMTASNNDGDDDFLTLFGAFTVSEKPIPPMSWVEGELAAMDMDNLDQSPQCCRDLQEGYHSDEALLSDMAIDRPPRQGAGLRRSPRNKSAGGVQTPYVNFVADAPELANRLSKARRERKFLRRMGKQSTLAYERLSREIEQLRAIIQPNWRERPHSRRGNNKEHTVQ</sequence>
<evidence type="ECO:0000256" key="1">
    <source>
        <dbReference type="SAM" id="MobiDB-lite"/>
    </source>
</evidence>
<dbReference type="AlphaFoldDB" id="B0XXJ3"/>
<organism evidence="2 3">
    <name type="scientific">Aspergillus fumigatus (strain CBS 144.89 / FGSC A1163 / CEA10)</name>
    <name type="common">Neosartorya fumigata</name>
    <dbReference type="NCBI Taxonomy" id="451804"/>
    <lineage>
        <taxon>Eukaryota</taxon>
        <taxon>Fungi</taxon>
        <taxon>Dikarya</taxon>
        <taxon>Ascomycota</taxon>
        <taxon>Pezizomycotina</taxon>
        <taxon>Eurotiomycetes</taxon>
        <taxon>Eurotiomycetidae</taxon>
        <taxon>Eurotiales</taxon>
        <taxon>Aspergillaceae</taxon>
        <taxon>Aspergillus</taxon>
        <taxon>Aspergillus subgen. Fumigati</taxon>
    </lineage>
</organism>
<keyword evidence="3" id="KW-1185">Reference proteome</keyword>
<evidence type="ECO:0000313" key="2">
    <source>
        <dbReference type="EMBL" id="EDP53667.1"/>
    </source>
</evidence>
<feature type="region of interest" description="Disordered" evidence="1">
    <location>
        <begin position="156"/>
        <end position="176"/>
    </location>
</feature>
<dbReference type="HOGENOM" id="CLU_1524781_0_0_1"/>
<dbReference type="Proteomes" id="UP000001699">
    <property type="component" value="Unassembled WGS sequence"/>
</dbReference>